<dbReference type="AlphaFoldDB" id="A0A5N7K145"/>
<dbReference type="Proteomes" id="UP000325438">
    <property type="component" value="Unassembled WGS sequence"/>
</dbReference>
<name>A0A5N7K145_9PSED</name>
<accession>A0A5N7K145</accession>
<reference evidence="3 4" key="1">
    <citation type="submission" date="2019-09" db="EMBL/GenBank/DDBJ databases">
        <title>The draft genomes of Allium pathogen Pseudomonas sp.</title>
        <authorList>
            <person name="Fujikawa T."/>
            <person name="Sawada H."/>
        </authorList>
    </citation>
    <scope>NUCLEOTIDE SEQUENCE [LARGE SCALE GENOMIC DNA]</scope>
    <source>
        <strain evidence="3 4">MAFF 730085</strain>
    </source>
</reference>
<organism evidence="3 4">
    <name type="scientific">Pseudomonas kitaguniensis</name>
    <dbReference type="NCBI Taxonomy" id="2607908"/>
    <lineage>
        <taxon>Bacteria</taxon>
        <taxon>Pseudomonadati</taxon>
        <taxon>Pseudomonadota</taxon>
        <taxon>Gammaproteobacteria</taxon>
        <taxon>Pseudomonadales</taxon>
        <taxon>Pseudomonadaceae</taxon>
        <taxon>Pseudomonas</taxon>
    </lineage>
</organism>
<keyword evidence="1" id="KW-0472">Membrane</keyword>
<dbReference type="RefSeq" id="WP_152751913.1">
    <property type="nucleotide sequence ID" value="NZ_VUBA01000290.1"/>
</dbReference>
<feature type="non-terminal residue" evidence="3">
    <location>
        <position position="60"/>
    </location>
</feature>
<gene>
    <name evidence="3" type="ORF">F0170_27480</name>
</gene>
<feature type="domain" description="HBM" evidence="2">
    <location>
        <begin position="33"/>
        <end position="60"/>
    </location>
</feature>
<evidence type="ECO:0000313" key="3">
    <source>
        <dbReference type="EMBL" id="MPQ87381.1"/>
    </source>
</evidence>
<comment type="caution">
    <text evidence="3">The sequence shown here is derived from an EMBL/GenBank/DDBJ whole genome shotgun (WGS) entry which is preliminary data.</text>
</comment>
<protein>
    <recommendedName>
        <fullName evidence="2">HBM domain-containing protein</fullName>
    </recommendedName>
</protein>
<keyword evidence="1" id="KW-1133">Transmembrane helix</keyword>
<dbReference type="InterPro" id="IPR032255">
    <property type="entry name" value="HBM"/>
</dbReference>
<dbReference type="EMBL" id="VUBA01000290">
    <property type="protein sequence ID" value="MPQ87381.1"/>
    <property type="molecule type" value="Genomic_DNA"/>
</dbReference>
<sequence length="60" mass="6539">MNSWFGNISVNLKLGLGFGLVLVLTSILALTGWTSLGSLIDRSNWMSDITQLNASLTKLR</sequence>
<feature type="transmembrane region" description="Helical" evidence="1">
    <location>
        <begin position="12"/>
        <end position="36"/>
    </location>
</feature>
<evidence type="ECO:0000259" key="2">
    <source>
        <dbReference type="Pfam" id="PF16591"/>
    </source>
</evidence>
<evidence type="ECO:0000256" key="1">
    <source>
        <dbReference type="SAM" id="Phobius"/>
    </source>
</evidence>
<evidence type="ECO:0000313" key="4">
    <source>
        <dbReference type="Proteomes" id="UP000325438"/>
    </source>
</evidence>
<dbReference type="Pfam" id="PF16591">
    <property type="entry name" value="HBM"/>
    <property type="match status" value="1"/>
</dbReference>
<keyword evidence="1" id="KW-0812">Transmembrane</keyword>
<proteinExistence type="predicted"/>